<dbReference type="OrthoDB" id="5914792at2"/>
<dbReference type="SUPFAM" id="SSF46894">
    <property type="entry name" value="C-terminal effector domain of the bipartite response regulators"/>
    <property type="match status" value="1"/>
</dbReference>
<keyword evidence="3" id="KW-1185">Reference proteome</keyword>
<feature type="domain" description="HTH luxR-type" evidence="1">
    <location>
        <begin position="277"/>
        <end position="327"/>
    </location>
</feature>
<gene>
    <name evidence="2" type="ORF">VQ7734_00922</name>
</gene>
<evidence type="ECO:0000313" key="3">
    <source>
        <dbReference type="Proteomes" id="UP000184600"/>
    </source>
</evidence>
<reference evidence="3" key="1">
    <citation type="submission" date="2016-12" db="EMBL/GenBank/DDBJ databases">
        <authorList>
            <person name="Rodrigo-Torres L."/>
            <person name="Arahal R.D."/>
            <person name="Lucena T."/>
        </authorList>
    </citation>
    <scope>NUCLEOTIDE SEQUENCE [LARGE SCALE GENOMIC DNA]</scope>
</reference>
<dbReference type="Proteomes" id="UP000184600">
    <property type="component" value="Unassembled WGS sequence"/>
</dbReference>
<dbReference type="Pfam" id="PF00196">
    <property type="entry name" value="GerE"/>
    <property type="match status" value="1"/>
</dbReference>
<dbReference type="RefSeq" id="WP_073580102.1">
    <property type="nucleotide sequence ID" value="NZ_AP024897.1"/>
</dbReference>
<protein>
    <recommendedName>
        <fullName evidence="1">HTH luxR-type domain-containing protein</fullName>
    </recommendedName>
</protein>
<dbReference type="EMBL" id="FRFG01000012">
    <property type="protein sequence ID" value="SHO55203.1"/>
    <property type="molecule type" value="Genomic_DNA"/>
</dbReference>
<organism evidence="2 3">
    <name type="scientific">Vibrio quintilis</name>
    <dbReference type="NCBI Taxonomy" id="1117707"/>
    <lineage>
        <taxon>Bacteria</taxon>
        <taxon>Pseudomonadati</taxon>
        <taxon>Pseudomonadota</taxon>
        <taxon>Gammaproteobacteria</taxon>
        <taxon>Vibrionales</taxon>
        <taxon>Vibrionaceae</taxon>
        <taxon>Vibrio</taxon>
    </lineage>
</organism>
<proteinExistence type="predicted"/>
<name>A0A1M7YRH3_9VIBR</name>
<dbReference type="AlphaFoldDB" id="A0A1M7YRH3"/>
<dbReference type="Gene3D" id="1.10.10.10">
    <property type="entry name" value="Winged helix-like DNA-binding domain superfamily/Winged helix DNA-binding domain"/>
    <property type="match status" value="1"/>
</dbReference>
<dbReference type="STRING" id="1117707.VQ7734_00922"/>
<sequence>MLRDKYSAELYITNDISAELKSPMLYGFTADEIDDYLEHYYQDDPWTEVEHQYHPVIPYAMSSYLPVEALRKTKFWQWLEPQQINDSVVVEIFSAPDSWISMNLFFYDDMKSGVKKGCIDFLTEYQDLLGDYWKLGQQFRAISYAPESFRYFLEQQKYPALLVDLHLNLIAMNTDAQFFLSQDENEIINKNNMLYVKNKQGMTALKQKIAIMADNTADDDKTSEVRVYLNELVLTCVLLGNGRDVVGLDTAVRFILIQPNDIRTTSSSYPIWETPGLTRRESELVEILATGGRVVDFMRKYNMAKSTSHTHWSHVKKKLKVKDRSEIFAHHQLFLDSCYTQKI</sequence>
<dbReference type="GO" id="GO:0003677">
    <property type="term" value="F:DNA binding"/>
    <property type="evidence" value="ECO:0007669"/>
    <property type="project" value="InterPro"/>
</dbReference>
<accession>A0A1M7YRH3</accession>
<dbReference type="InterPro" id="IPR016032">
    <property type="entry name" value="Sig_transdc_resp-reg_C-effctor"/>
</dbReference>
<evidence type="ECO:0000313" key="2">
    <source>
        <dbReference type="EMBL" id="SHO55203.1"/>
    </source>
</evidence>
<dbReference type="InterPro" id="IPR036388">
    <property type="entry name" value="WH-like_DNA-bd_sf"/>
</dbReference>
<dbReference type="InterPro" id="IPR000792">
    <property type="entry name" value="Tscrpt_reg_LuxR_C"/>
</dbReference>
<dbReference type="GO" id="GO:0006355">
    <property type="term" value="P:regulation of DNA-templated transcription"/>
    <property type="evidence" value="ECO:0007669"/>
    <property type="project" value="InterPro"/>
</dbReference>
<evidence type="ECO:0000259" key="1">
    <source>
        <dbReference type="Pfam" id="PF00196"/>
    </source>
</evidence>